<dbReference type="AlphaFoldDB" id="A0AAW2Q9A2"/>
<evidence type="ECO:0000256" key="1">
    <source>
        <dbReference type="SAM" id="Phobius"/>
    </source>
</evidence>
<name>A0AAW2Q9A2_9LAMI</name>
<reference evidence="2" key="1">
    <citation type="submission" date="2020-06" db="EMBL/GenBank/DDBJ databases">
        <authorList>
            <person name="Li T."/>
            <person name="Hu X."/>
            <person name="Zhang T."/>
            <person name="Song X."/>
            <person name="Zhang H."/>
            <person name="Dai N."/>
            <person name="Sheng W."/>
            <person name="Hou X."/>
            <person name="Wei L."/>
        </authorList>
    </citation>
    <scope>NUCLEOTIDE SEQUENCE</scope>
    <source>
        <strain evidence="2">G01</strain>
        <tissue evidence="2">Leaf</tissue>
    </source>
</reference>
<organism evidence="2">
    <name type="scientific">Sesamum angustifolium</name>
    <dbReference type="NCBI Taxonomy" id="2727405"/>
    <lineage>
        <taxon>Eukaryota</taxon>
        <taxon>Viridiplantae</taxon>
        <taxon>Streptophyta</taxon>
        <taxon>Embryophyta</taxon>
        <taxon>Tracheophyta</taxon>
        <taxon>Spermatophyta</taxon>
        <taxon>Magnoliopsida</taxon>
        <taxon>eudicotyledons</taxon>
        <taxon>Gunneridae</taxon>
        <taxon>Pentapetalae</taxon>
        <taxon>asterids</taxon>
        <taxon>lamiids</taxon>
        <taxon>Lamiales</taxon>
        <taxon>Pedaliaceae</taxon>
        <taxon>Sesamum</taxon>
    </lineage>
</organism>
<proteinExistence type="predicted"/>
<comment type="caution">
    <text evidence="2">The sequence shown here is derived from an EMBL/GenBank/DDBJ whole genome shotgun (WGS) entry which is preliminary data.</text>
</comment>
<keyword evidence="1" id="KW-0812">Transmembrane</keyword>
<sequence>MEESSSIKEGKIHQAMRNYKRDRFLYDFVLYSLTSLITCVFVLYSFWSSFVKYSLSSFPNDISFLLNAKSIFVVGNLIVFILIGESKLKWPSCSSLASDIYDEYVARSRTSYRKVIKSEDTDGFAQTLNIEEKKHGNVEERICNEFKKKEMRVCKSSMHHEEKKKEMRVCKSEGEIVMKKGKPKGKKEDEELYIPRHELNKRVEAFIARVNKQRLLEAKLVDHIHNRG</sequence>
<gene>
    <name evidence="2" type="ORF">Sangu_0532500</name>
</gene>
<reference evidence="2" key="2">
    <citation type="journal article" date="2024" name="Plant">
        <title>Genomic evolution and insights into agronomic trait innovations of Sesamum species.</title>
        <authorList>
            <person name="Miao H."/>
            <person name="Wang L."/>
            <person name="Qu L."/>
            <person name="Liu H."/>
            <person name="Sun Y."/>
            <person name="Le M."/>
            <person name="Wang Q."/>
            <person name="Wei S."/>
            <person name="Zheng Y."/>
            <person name="Lin W."/>
            <person name="Duan Y."/>
            <person name="Cao H."/>
            <person name="Xiong S."/>
            <person name="Wang X."/>
            <person name="Wei L."/>
            <person name="Li C."/>
            <person name="Ma Q."/>
            <person name="Ju M."/>
            <person name="Zhao R."/>
            <person name="Li G."/>
            <person name="Mu C."/>
            <person name="Tian Q."/>
            <person name="Mei H."/>
            <person name="Zhang T."/>
            <person name="Gao T."/>
            <person name="Zhang H."/>
        </authorList>
    </citation>
    <scope>NUCLEOTIDE SEQUENCE</scope>
    <source>
        <strain evidence="2">G01</strain>
    </source>
</reference>
<feature type="transmembrane region" description="Helical" evidence="1">
    <location>
        <begin position="24"/>
        <end position="44"/>
    </location>
</feature>
<protein>
    <recommendedName>
        <fullName evidence="3">DUF4408 domain-containing protein</fullName>
    </recommendedName>
</protein>
<keyword evidence="1" id="KW-0472">Membrane</keyword>
<evidence type="ECO:0008006" key="3">
    <source>
        <dbReference type="Google" id="ProtNLM"/>
    </source>
</evidence>
<dbReference type="EMBL" id="JACGWK010000003">
    <property type="protein sequence ID" value="KAL0364349.1"/>
    <property type="molecule type" value="Genomic_DNA"/>
</dbReference>
<dbReference type="PANTHER" id="PTHR35762:SF2">
    <property type="entry name" value="TRANSMEMBRANE PROTEIN"/>
    <property type="match status" value="1"/>
</dbReference>
<feature type="transmembrane region" description="Helical" evidence="1">
    <location>
        <begin position="64"/>
        <end position="83"/>
    </location>
</feature>
<dbReference type="PANTHER" id="PTHR35762">
    <property type="entry name" value="TRANSMEMBRANE PROTEIN"/>
    <property type="match status" value="1"/>
</dbReference>
<evidence type="ECO:0000313" key="2">
    <source>
        <dbReference type="EMBL" id="KAL0364349.1"/>
    </source>
</evidence>
<keyword evidence="1" id="KW-1133">Transmembrane helix</keyword>
<accession>A0AAW2Q9A2</accession>